<dbReference type="Proteomes" id="UP000030661">
    <property type="component" value="Unassembled WGS sequence"/>
</dbReference>
<dbReference type="EMBL" id="DF820472">
    <property type="protein sequence ID" value="GAK60175.1"/>
    <property type="molecule type" value="Genomic_DNA"/>
</dbReference>
<organism evidence="1">
    <name type="scientific">Vecturithrix granuli</name>
    <dbReference type="NCBI Taxonomy" id="1499967"/>
    <lineage>
        <taxon>Bacteria</taxon>
        <taxon>Candidatus Moduliflexota</taxon>
        <taxon>Candidatus Vecturitrichia</taxon>
        <taxon>Candidatus Vecturitrichales</taxon>
        <taxon>Candidatus Vecturitrichaceae</taxon>
        <taxon>Candidatus Vecturithrix</taxon>
    </lineage>
</organism>
<dbReference type="HOGENOM" id="CLU_3340541_0_0_0"/>
<name>A0A081C6H0_VECG1</name>
<evidence type="ECO:0000313" key="2">
    <source>
        <dbReference type="Proteomes" id="UP000030661"/>
    </source>
</evidence>
<evidence type="ECO:0000313" key="1">
    <source>
        <dbReference type="EMBL" id="GAK60175.1"/>
    </source>
</evidence>
<proteinExistence type="predicted"/>
<sequence length="37" mass="4348">MNSPEIKAFIRENSHLFWWIKPEEKENIGLGHVLNVA</sequence>
<accession>A0A081C6H0</accession>
<dbReference type="AlphaFoldDB" id="A0A081C6H0"/>
<reference evidence="1" key="1">
    <citation type="journal article" date="2015" name="PeerJ">
        <title>First genomic representation of candidate bacterial phylum KSB3 points to enhanced environmental sensing as a trigger of wastewater bulking.</title>
        <authorList>
            <person name="Sekiguchi Y."/>
            <person name="Ohashi A."/>
            <person name="Parks D.H."/>
            <person name="Yamauchi T."/>
            <person name="Tyson G.W."/>
            <person name="Hugenholtz P."/>
        </authorList>
    </citation>
    <scope>NUCLEOTIDE SEQUENCE [LARGE SCALE GENOMIC DNA]</scope>
</reference>
<dbReference type="STRING" id="1499967.U27_00066"/>
<gene>
    <name evidence="1" type="ORF">U27_00066</name>
</gene>
<protein>
    <submittedName>
        <fullName evidence="1">Uncharacterized protein</fullName>
    </submittedName>
</protein>
<keyword evidence="2" id="KW-1185">Reference proteome</keyword>